<sequence>MSINVVIVMNEFDKIIIVEGRSDYKKVKRILNEPLQILYTNGTIGMDKLEELVDSHMLDEKDVYILVDEDDSGKRLRRQLTQELPHAIHLYVDRSFREVEATPDNELASILASANLKTHSNFLKGYHHHEGN</sequence>
<accession>A0A1H9YB92</accession>
<dbReference type="EMBL" id="FOHJ01000001">
    <property type="protein sequence ID" value="SES66134.1"/>
    <property type="molecule type" value="Genomic_DNA"/>
</dbReference>
<dbReference type="SMART" id="SM00493">
    <property type="entry name" value="TOPRIM"/>
    <property type="match status" value="1"/>
</dbReference>
<reference evidence="3" key="1">
    <citation type="submission" date="2016-10" db="EMBL/GenBank/DDBJ databases">
        <authorList>
            <person name="Varghese N."/>
            <person name="Submissions S."/>
        </authorList>
    </citation>
    <scope>NUCLEOTIDE SEQUENCE [LARGE SCALE GENOMIC DNA]</scope>
    <source>
        <strain evidence="3">CGMCC 1.3566</strain>
    </source>
</reference>
<organism evidence="2 3">
    <name type="scientific">Salinibacillus kushneri</name>
    <dbReference type="NCBI Taxonomy" id="237682"/>
    <lineage>
        <taxon>Bacteria</taxon>
        <taxon>Bacillati</taxon>
        <taxon>Bacillota</taxon>
        <taxon>Bacilli</taxon>
        <taxon>Bacillales</taxon>
        <taxon>Bacillaceae</taxon>
        <taxon>Salinibacillus</taxon>
    </lineage>
</organism>
<dbReference type="GO" id="GO:0043822">
    <property type="term" value="F:ribonuclease M5 activity"/>
    <property type="evidence" value="ECO:0007669"/>
    <property type="project" value="TreeGrafter"/>
</dbReference>
<dbReference type="PANTHER" id="PTHR39156:SF2">
    <property type="entry name" value="DNA PRIMASE (BACTERIAL TYPE) AND SMALL PRIMASE-LIKE PROTEINS"/>
    <property type="match status" value="1"/>
</dbReference>
<dbReference type="Gene3D" id="3.40.1360.10">
    <property type="match status" value="1"/>
</dbReference>
<keyword evidence="3" id="KW-1185">Reference proteome</keyword>
<evidence type="ECO:0000259" key="1">
    <source>
        <dbReference type="PROSITE" id="PS50880"/>
    </source>
</evidence>
<dbReference type="GO" id="GO:0006364">
    <property type="term" value="P:rRNA processing"/>
    <property type="evidence" value="ECO:0007669"/>
    <property type="project" value="TreeGrafter"/>
</dbReference>
<dbReference type="AlphaFoldDB" id="A0A1H9YB92"/>
<dbReference type="OrthoDB" id="2417742at2"/>
<evidence type="ECO:0000313" key="3">
    <source>
        <dbReference type="Proteomes" id="UP000199095"/>
    </source>
</evidence>
<proteinExistence type="predicted"/>
<dbReference type="Proteomes" id="UP000199095">
    <property type="component" value="Unassembled WGS sequence"/>
</dbReference>
<dbReference type="PROSITE" id="PS50880">
    <property type="entry name" value="TOPRIM"/>
    <property type="match status" value="1"/>
</dbReference>
<dbReference type="PANTHER" id="PTHR39156">
    <property type="entry name" value="RIBONUCLEASE M5"/>
    <property type="match status" value="1"/>
</dbReference>
<feature type="domain" description="Toprim" evidence="1">
    <location>
        <begin position="13"/>
        <end position="103"/>
    </location>
</feature>
<dbReference type="Pfam" id="PF01751">
    <property type="entry name" value="Toprim"/>
    <property type="match status" value="1"/>
</dbReference>
<gene>
    <name evidence="2" type="ORF">SAMN05421676_10196</name>
</gene>
<dbReference type="InterPro" id="IPR006171">
    <property type="entry name" value="TOPRIM_dom"/>
</dbReference>
<name>A0A1H9YB92_9BACI</name>
<dbReference type="STRING" id="237682.SAMN05421676_10196"/>
<evidence type="ECO:0000313" key="2">
    <source>
        <dbReference type="EMBL" id="SES66134.1"/>
    </source>
</evidence>
<dbReference type="SUPFAM" id="SSF110455">
    <property type="entry name" value="Toprim domain"/>
    <property type="match status" value="1"/>
</dbReference>
<protein>
    <submittedName>
        <fullName evidence="2">Toprim domain protein</fullName>
    </submittedName>
</protein>
<dbReference type="RefSeq" id="WP_093130871.1">
    <property type="nucleotide sequence ID" value="NZ_FOHJ01000001.1"/>
</dbReference>